<dbReference type="STRING" id="246197.MXAN_0745"/>
<sequence>MREERGRQAGERWVVFCFGTFAPSLRSHMAETSVETLKTAVQALYRVHAVEGPPGENGLRTVWHLCPDGAELMSLVDSEGRVRRQELTLLEDHYVWASGEGVRTGYLERGGGKPTAAAVVQTDPELVPQRLMRAALAMGTYTGQDRYLLHMQRVLALAREGLEMKGGLTRPSEPTLPAVEAPVVSTAQAAVFDVPPAAVAVVEDVTPPVVRRGEGVTMLLVLALGLLVGFGMLAFILMG</sequence>
<keyword evidence="1" id="KW-0472">Membrane</keyword>
<keyword evidence="1" id="KW-1133">Transmembrane helix</keyword>
<dbReference type="HOGENOM" id="CLU_1154899_0_0_7"/>
<dbReference type="AlphaFoldDB" id="Q1DEB2"/>
<feature type="transmembrane region" description="Helical" evidence="1">
    <location>
        <begin position="216"/>
        <end position="238"/>
    </location>
</feature>
<keyword evidence="1" id="KW-0812">Transmembrane</keyword>
<accession>Q1DEB2</accession>
<reference evidence="2 3" key="1">
    <citation type="journal article" date="2006" name="Proc. Natl. Acad. Sci. U.S.A.">
        <title>Evolution of sensory complexity recorded in a myxobacterial genome.</title>
        <authorList>
            <person name="Goldman B.S."/>
            <person name="Nierman W.C."/>
            <person name="Kaiser D."/>
            <person name="Slater S.C."/>
            <person name="Durkin A.S."/>
            <person name="Eisen J.A."/>
            <person name="Ronning C.M."/>
            <person name="Barbazuk W.B."/>
            <person name="Blanchard M."/>
            <person name="Field C."/>
            <person name="Halling C."/>
            <person name="Hinkle G."/>
            <person name="Iartchuk O."/>
            <person name="Kim H.S."/>
            <person name="Mackenzie C."/>
            <person name="Madupu R."/>
            <person name="Miller N."/>
            <person name="Shvartsbeyn A."/>
            <person name="Sullivan S.A."/>
            <person name="Vaudin M."/>
            <person name="Wiegand R."/>
            <person name="Kaplan H.B."/>
        </authorList>
    </citation>
    <scope>NUCLEOTIDE SEQUENCE [LARGE SCALE GENOMIC DNA]</scope>
    <source>
        <strain evidence="3">DK1622</strain>
    </source>
</reference>
<dbReference type="Proteomes" id="UP000002402">
    <property type="component" value="Chromosome"/>
</dbReference>
<gene>
    <name evidence="2" type="ordered locus">MXAN_0745</name>
</gene>
<dbReference type="KEGG" id="mxa:MXAN_0745"/>
<evidence type="ECO:0000256" key="1">
    <source>
        <dbReference type="SAM" id="Phobius"/>
    </source>
</evidence>
<proteinExistence type="predicted"/>
<organism evidence="2 3">
    <name type="scientific">Myxococcus xanthus (strain DK1622)</name>
    <dbReference type="NCBI Taxonomy" id="246197"/>
    <lineage>
        <taxon>Bacteria</taxon>
        <taxon>Pseudomonadati</taxon>
        <taxon>Myxococcota</taxon>
        <taxon>Myxococcia</taxon>
        <taxon>Myxococcales</taxon>
        <taxon>Cystobacterineae</taxon>
        <taxon>Myxococcaceae</taxon>
        <taxon>Myxococcus</taxon>
    </lineage>
</organism>
<protein>
    <submittedName>
        <fullName evidence="2">Uncharacterized protein</fullName>
    </submittedName>
</protein>
<evidence type="ECO:0000313" key="3">
    <source>
        <dbReference type="Proteomes" id="UP000002402"/>
    </source>
</evidence>
<name>Q1DEB2_MYXXD</name>
<keyword evidence="3" id="KW-1185">Reference proteome</keyword>
<evidence type="ECO:0000313" key="2">
    <source>
        <dbReference type="EMBL" id="ABF87654.1"/>
    </source>
</evidence>
<dbReference type="EnsemblBacteria" id="ABF87654">
    <property type="protein sequence ID" value="ABF87654"/>
    <property type="gene ID" value="MXAN_0745"/>
</dbReference>
<dbReference type="EMBL" id="CP000113">
    <property type="protein sequence ID" value="ABF87654.1"/>
    <property type="molecule type" value="Genomic_DNA"/>
</dbReference>